<dbReference type="OrthoDB" id="20872at2759"/>
<dbReference type="InterPro" id="IPR035994">
    <property type="entry name" value="Nucleoside_phosphorylase_sf"/>
</dbReference>
<dbReference type="Pfam" id="PF24883">
    <property type="entry name" value="NPHP3_N"/>
    <property type="match status" value="1"/>
</dbReference>
<dbReference type="Gene3D" id="3.40.50.300">
    <property type="entry name" value="P-loop containing nucleotide triphosphate hydrolases"/>
    <property type="match status" value="1"/>
</dbReference>
<dbReference type="Gene3D" id="3.40.50.1580">
    <property type="entry name" value="Nucleoside phosphorylase domain"/>
    <property type="match status" value="1"/>
</dbReference>
<dbReference type="InterPro" id="IPR027417">
    <property type="entry name" value="P-loop_NTPase"/>
</dbReference>
<evidence type="ECO:0000313" key="5">
    <source>
        <dbReference type="Proteomes" id="UP000305883"/>
    </source>
</evidence>
<dbReference type="InterPro" id="IPR000845">
    <property type="entry name" value="Nucleoside_phosphorylase_d"/>
</dbReference>
<proteinExistence type="predicted"/>
<gene>
    <name evidence="4" type="ORF">CH35J_009746</name>
</gene>
<evidence type="ECO:0000256" key="1">
    <source>
        <dbReference type="ARBA" id="ARBA00022737"/>
    </source>
</evidence>
<protein>
    <submittedName>
        <fullName evidence="4">Vegetative incompatibility protein HET-E-1</fullName>
    </submittedName>
</protein>
<evidence type="ECO:0000259" key="3">
    <source>
        <dbReference type="Pfam" id="PF24883"/>
    </source>
</evidence>
<dbReference type="Gene3D" id="1.20.5.340">
    <property type="match status" value="4"/>
</dbReference>
<dbReference type="SUPFAM" id="SSF140860">
    <property type="entry name" value="Pseudo ankyrin repeat-like"/>
    <property type="match status" value="1"/>
</dbReference>
<dbReference type="AlphaFoldDB" id="A0A4T0VN04"/>
<accession>A0A4T0VN04</accession>
<comment type="caution">
    <text evidence="4">The sequence shown here is derived from an EMBL/GenBank/DDBJ whole genome shotgun (WGS) entry which is preliminary data.</text>
</comment>
<dbReference type="InterPro" id="IPR053137">
    <property type="entry name" value="NLR-like"/>
</dbReference>
<dbReference type="EMBL" id="MWPZ01000007">
    <property type="protein sequence ID" value="TIC93759.1"/>
    <property type="molecule type" value="Genomic_DNA"/>
</dbReference>
<feature type="domain" description="Nephrocystin 3-like N-terminal" evidence="3">
    <location>
        <begin position="394"/>
        <end position="564"/>
    </location>
</feature>
<evidence type="ECO:0000259" key="2">
    <source>
        <dbReference type="Pfam" id="PF01048"/>
    </source>
</evidence>
<feature type="domain" description="Nucleoside phosphorylase" evidence="2">
    <location>
        <begin position="14"/>
        <end position="137"/>
    </location>
</feature>
<dbReference type="InterPro" id="IPR056884">
    <property type="entry name" value="NPHP3-like_N"/>
</dbReference>
<dbReference type="Pfam" id="PF23397">
    <property type="entry name" value="DUF7104"/>
    <property type="match status" value="11"/>
</dbReference>
<sequence length="1249" mass="139016">MATDPRPRRREDFRIAVLCALQLEYNAATLAFDEFFDEEGDKFGRARGDPNTYTTGRIGKYNVVMALLPSMGTTTSAAAMASFRSSYTELKLAILVGICGGVPSPGTEREILLGDVIISKTVVQYDFGRQLPHQFKPKDTLDDNLGRPKKDIRSLLSKLETERASDFLQRRTNEILTQIQQAAAQAGRKRTRYPYPGAAQDRLFSPDYLHRHHDDADCGCDDTWVCDMAPDASCIELECDVAQLVPRERLEVKKQHDREGDAAKAQEPDIFIGRVGSGNTVMKSGAHRDSIAQKHDLIAFEMEAAGAWDEVPCVVVKGVCDYADSHKNKKWQTFAAATAASTMKALLEQYIQTDSPEGPRTEFTTQRNNEILLWISKEPYEQHHTQTNSEVLEGTGKWLLEDEVFQKWRNENVSSILWLHGIPGSGKSKLTSIVVEDARQTPQKALVYFYCSRNPAEPGRAEPASIAASLARQLARPQPGGEILEAAIKAYNKVENTAFASNSLTLGESQDLIHKLLESYKGQTVTLVIDALDECNEATRSSLLELLESLLKTPAILKIFVSSRDDQDIVYNLKQYENLFLSSRRNSEDIALFVRSETRRLIEKKILLRGSARQEELRDRIIFELTSKAHGMFRWASLHMQELCRQATDAAIEERLVKMPKTLEGLYREILEKIENRDALADRAMAKNAFSWLLCAREQLRSDVFLAFVSVCYGSLQVLKWHLDNEMPLKLTNQVIQATAARAENGVQVMALLLNMRGVDIRITEDVLTAAASNRRYGDTIMAFLIEKRGFEIEITEGIVVAAVQNESKAIEVTSLLLKQYGSQIHITRDIVLAALWNYGSGAGILKLLLEARGDEIEISADIILAAVDRRTHSPAFQSKLSLLFAERRGQIHVTEDLITAIFCAGYCSEEDLELLLDEFEGELKITEKLLTDVSYTFGDKNKMMALLLDRAKIMDHITDECMETAVYCFDDTIVRKFIDKRGGLMKATGSVVKAALKNSGHSKEVMNLLFNEYGSEIQITPEIVEAAVGKRFGGASVMTLLLDKRGEEIHITDEIVSAAASNHSRGSRLIELLLDSCGDDVKITEEVLKSAVGNEGCGDQVMALLLNGRGDSIHITEEVVRFAVENKDCGNRILEVLFDRYGDDIPITDDIVQIAASNPGCGNKMMAVLLERSRDIKITKNVIKAAIWNWKSGDKVMAATLDNCGDISLQGGEYDDDLQTASLHGHHVIVQMLLDNNADVNAAQGDTP</sequence>
<reference evidence="4 5" key="1">
    <citation type="journal article" date="2019" name="Genome Biol. Evol.">
        <title>Genomic Plasticity Mediated by Transposable Elements in the Plant Pathogenic Fungus Colletotrichum higginsianum.</title>
        <authorList>
            <person name="Tsushima A."/>
            <person name="Gan P."/>
            <person name="Kumakura N."/>
            <person name="Narusaka M."/>
            <person name="Takano Y."/>
            <person name="Narusaka Y."/>
            <person name="Shirasu K."/>
        </authorList>
    </citation>
    <scope>NUCLEOTIDE SEQUENCE [LARGE SCALE GENOMIC DNA]</scope>
    <source>
        <strain evidence="4 5">MAFF305635-RFP</strain>
    </source>
</reference>
<dbReference type="GO" id="GO:0009116">
    <property type="term" value="P:nucleoside metabolic process"/>
    <property type="evidence" value="ECO:0007669"/>
    <property type="project" value="InterPro"/>
</dbReference>
<dbReference type="SUPFAM" id="SSF52540">
    <property type="entry name" value="P-loop containing nucleoside triphosphate hydrolases"/>
    <property type="match status" value="1"/>
</dbReference>
<name>A0A4T0VN04_9PEZI</name>
<dbReference type="PANTHER" id="PTHR46082">
    <property type="entry name" value="ATP/GTP-BINDING PROTEIN-RELATED"/>
    <property type="match status" value="1"/>
</dbReference>
<dbReference type="PANTHER" id="PTHR46082:SF6">
    <property type="entry name" value="AAA+ ATPASE DOMAIN-CONTAINING PROTEIN-RELATED"/>
    <property type="match status" value="1"/>
</dbReference>
<dbReference type="Pfam" id="PF01048">
    <property type="entry name" value="PNP_UDP_1"/>
    <property type="match status" value="1"/>
</dbReference>
<evidence type="ECO:0000313" key="4">
    <source>
        <dbReference type="EMBL" id="TIC93759.1"/>
    </source>
</evidence>
<dbReference type="Proteomes" id="UP000305883">
    <property type="component" value="Unassembled WGS sequence"/>
</dbReference>
<dbReference type="InterPro" id="IPR055530">
    <property type="entry name" value="DUF7104"/>
</dbReference>
<keyword evidence="1" id="KW-0677">Repeat</keyword>
<dbReference type="SUPFAM" id="SSF53167">
    <property type="entry name" value="Purine and uridine phosphorylases"/>
    <property type="match status" value="1"/>
</dbReference>
<organism evidence="4 5">
    <name type="scientific">Colletotrichum higginsianum</name>
    <dbReference type="NCBI Taxonomy" id="80884"/>
    <lineage>
        <taxon>Eukaryota</taxon>
        <taxon>Fungi</taxon>
        <taxon>Dikarya</taxon>
        <taxon>Ascomycota</taxon>
        <taxon>Pezizomycotina</taxon>
        <taxon>Sordariomycetes</taxon>
        <taxon>Hypocreomycetidae</taxon>
        <taxon>Glomerellales</taxon>
        <taxon>Glomerellaceae</taxon>
        <taxon>Colletotrichum</taxon>
        <taxon>Colletotrichum destructivum species complex</taxon>
    </lineage>
</organism>
<dbReference type="GO" id="GO:0003824">
    <property type="term" value="F:catalytic activity"/>
    <property type="evidence" value="ECO:0007669"/>
    <property type="project" value="InterPro"/>
</dbReference>